<gene>
    <name evidence="3" type="ordered locus">KSE_70350</name>
</gene>
<name>E4NIJ5_KITSK</name>
<evidence type="ECO:0000313" key="4">
    <source>
        <dbReference type="Proteomes" id="UP000007076"/>
    </source>
</evidence>
<dbReference type="SUPFAM" id="SSF55073">
    <property type="entry name" value="Nucleotide cyclase"/>
    <property type="match status" value="1"/>
</dbReference>
<dbReference type="HOGENOM" id="CLU_085079_1_1_11"/>
<sequence>MNVNDGTIDAVYELVVGVDVRKSSAYDDRGKVRMRRQLYTVLNRAFGLAGVPATAVHQEDRGDGVLATIASSVPPSRIVGVWLTEVHEQLRQENENAELPLGLRIGLHVGPVTHDAKGVSGHAVDLACRLTDADAGRHLLERERADLVVVVSDSLYREVVRHGGRFVDPGHYAPARLALKDDEVPAWLRLPGRPRPEALTPAAPAAPGGPDRPDAPEDPPAPIPGPVAPPVAPGGISFGEIQVDGDLSVNQGNTYRAPVHIGRTVKGGHRA</sequence>
<organism evidence="3 4">
    <name type="scientific">Kitasatospora setae (strain ATCC 33774 / DSM 43861 / JCM 3304 / KCC A-0304 / NBRC 14216 / KM-6054)</name>
    <name type="common">Streptomyces setae</name>
    <dbReference type="NCBI Taxonomy" id="452652"/>
    <lineage>
        <taxon>Bacteria</taxon>
        <taxon>Bacillati</taxon>
        <taxon>Actinomycetota</taxon>
        <taxon>Actinomycetes</taxon>
        <taxon>Kitasatosporales</taxon>
        <taxon>Streptomycetaceae</taxon>
        <taxon>Kitasatospora</taxon>
    </lineage>
</organism>
<reference evidence="3 4" key="1">
    <citation type="journal article" date="2010" name="DNA Res.">
        <title>Genome sequence of Kitasatospora setae NBRC 14216T: an evolutionary snapshot of the family Streptomycetaceae.</title>
        <authorList>
            <person name="Ichikawa N."/>
            <person name="Oguchi A."/>
            <person name="Ikeda H."/>
            <person name="Ishikawa J."/>
            <person name="Kitani S."/>
            <person name="Watanabe Y."/>
            <person name="Nakamura S."/>
            <person name="Katano Y."/>
            <person name="Kishi E."/>
            <person name="Sasagawa M."/>
            <person name="Ankai A."/>
            <person name="Fukui S."/>
            <person name="Hashimoto Y."/>
            <person name="Kamata S."/>
            <person name="Otoguro M."/>
            <person name="Tanikawa S."/>
            <person name="Nihira T."/>
            <person name="Horinouchi S."/>
            <person name="Ohnishi Y."/>
            <person name="Hayakawa M."/>
            <person name="Kuzuyama T."/>
            <person name="Arisawa A."/>
            <person name="Nomoto F."/>
            <person name="Miura H."/>
            <person name="Takahashi Y."/>
            <person name="Fujita N."/>
        </authorList>
    </citation>
    <scope>NUCLEOTIDE SEQUENCE [LARGE SCALE GENOMIC DNA]</scope>
    <source>
        <strain evidence="4">ATCC 33774 / DSM 43861 / JCM 3304 / KCC A-0304 / NBRC 14216 / KM-6054</strain>
    </source>
</reference>
<dbReference type="GO" id="GO:0009190">
    <property type="term" value="P:cyclic nucleotide biosynthetic process"/>
    <property type="evidence" value="ECO:0007669"/>
    <property type="project" value="InterPro"/>
</dbReference>
<evidence type="ECO:0000259" key="2">
    <source>
        <dbReference type="PROSITE" id="PS50125"/>
    </source>
</evidence>
<protein>
    <recommendedName>
        <fullName evidence="2">Guanylate cyclase domain-containing protein</fullName>
    </recommendedName>
</protein>
<dbReference type="Proteomes" id="UP000007076">
    <property type="component" value="Chromosome"/>
</dbReference>
<keyword evidence="4" id="KW-1185">Reference proteome</keyword>
<dbReference type="AlphaFoldDB" id="E4NIJ5"/>
<dbReference type="eggNOG" id="COG2114">
    <property type="taxonomic scope" value="Bacteria"/>
</dbReference>
<feature type="compositionally biased region" description="Pro residues" evidence="1">
    <location>
        <begin position="218"/>
        <end position="232"/>
    </location>
</feature>
<dbReference type="GO" id="GO:0035556">
    <property type="term" value="P:intracellular signal transduction"/>
    <property type="evidence" value="ECO:0007669"/>
    <property type="project" value="InterPro"/>
</dbReference>
<feature type="compositionally biased region" description="Low complexity" evidence="1">
    <location>
        <begin position="197"/>
        <end position="209"/>
    </location>
</feature>
<proteinExistence type="predicted"/>
<dbReference type="InterPro" id="IPR001054">
    <property type="entry name" value="A/G_cyclase"/>
</dbReference>
<accession>E4NIJ5</accession>
<dbReference type="KEGG" id="ksk:KSE_70350"/>
<evidence type="ECO:0000313" key="3">
    <source>
        <dbReference type="EMBL" id="BAJ32793.1"/>
    </source>
</evidence>
<dbReference type="Gene3D" id="3.30.70.1230">
    <property type="entry name" value="Nucleotide cyclase"/>
    <property type="match status" value="1"/>
</dbReference>
<feature type="region of interest" description="Disordered" evidence="1">
    <location>
        <begin position="190"/>
        <end position="240"/>
    </location>
</feature>
<dbReference type="GO" id="GO:0004016">
    <property type="term" value="F:adenylate cyclase activity"/>
    <property type="evidence" value="ECO:0007669"/>
    <property type="project" value="UniProtKB-ARBA"/>
</dbReference>
<evidence type="ECO:0000256" key="1">
    <source>
        <dbReference type="SAM" id="MobiDB-lite"/>
    </source>
</evidence>
<feature type="domain" description="Guanylate cyclase" evidence="2">
    <location>
        <begin position="83"/>
        <end position="131"/>
    </location>
</feature>
<dbReference type="EMBL" id="AP010968">
    <property type="protein sequence ID" value="BAJ32793.1"/>
    <property type="molecule type" value="Genomic_DNA"/>
</dbReference>
<dbReference type="PROSITE" id="PS50125">
    <property type="entry name" value="GUANYLATE_CYCLASE_2"/>
    <property type="match status" value="1"/>
</dbReference>
<dbReference type="InterPro" id="IPR029787">
    <property type="entry name" value="Nucleotide_cyclase"/>
</dbReference>
<dbReference type="PATRIC" id="fig|452652.3.peg.7068"/>
<dbReference type="STRING" id="452652.KSE_70350"/>